<reference evidence="2" key="2">
    <citation type="submission" date="2019-08" db="EMBL/GenBank/DDBJ databases">
        <title>Investigation of anaerobic lignin degradation for improved lignocellulosic biofuels.</title>
        <authorList>
            <person name="Deangelis K.PhD."/>
        </authorList>
    </citation>
    <scope>NUCLEOTIDE SEQUENCE [LARGE SCALE GENOMIC DNA]</scope>
    <source>
        <strain evidence="2">128R</strain>
    </source>
</reference>
<accession>A0A559T9J5</accession>
<dbReference type="EMBL" id="VISQ01000001">
    <property type="protein sequence ID" value="TVZ71288.1"/>
    <property type="molecule type" value="Genomic_DNA"/>
</dbReference>
<dbReference type="Pfam" id="PF16989">
    <property type="entry name" value="T6SS_VasJ"/>
    <property type="match status" value="1"/>
</dbReference>
<evidence type="ECO:0000259" key="1">
    <source>
        <dbReference type="Pfam" id="PF06812"/>
    </source>
</evidence>
<protein>
    <submittedName>
        <fullName evidence="2">Type VI secretion system protein VasJ</fullName>
    </submittedName>
</protein>
<sequence>MSVLDNLVTACFAGDKAAAIASAMEQTALWNNWLLPISAEFPAGSDLSYDDRFERMREEVNKISGADTALICQNAEALLIEVGKDVRVATYYTWARLQQDGEAGLVEGLALLAGLIAQFGETLYPQRPASRQAAIEWLCGMKIQTTLSLYPEVDDRAGKQMVAVLCLLEQTLAGWEEIYRPNLQGLSSMLDTRLAQSGALFTASDETLNTATMDTPLNAMPSLGAIRSGRDLLDQAKLLTQYLREQPQGWLSAARVMRSLRWDAVHQVPPQDASGRTRLAPPRSELRATLKRLYLQQSWNELLEQIERDFAEGANHFWLDLQWYVCQALAKSSHPLPAWGEIIKRDLGMFLERLPGLELQAFNEGTPFADEVTLAWINQQVSGNQDHWQAEPVSQTPADSNDILALEPEALAIADSDSLDAALNWLAGRPGIDSVRQRWLLRLMMARISEQCGKNEMALHLLAELDSPHQAITLSQWEPALMFEVKARRLKLLRMKAQRGESDKAELASQMEQLLAGLVAIDPARAAVLCH</sequence>
<dbReference type="PANTHER" id="PTHR37024">
    <property type="entry name" value="TYPE VI SECRETION SYSTEM DUF2094 AND IMPA-RELATED DOMAIN PROTEIN"/>
    <property type="match status" value="1"/>
</dbReference>
<comment type="caution">
    <text evidence="2">The sequence shown here is derived from an EMBL/GenBank/DDBJ whole genome shotgun (WGS) entry which is preliminary data.</text>
</comment>
<dbReference type="NCBIfam" id="TIGR03362">
    <property type="entry name" value="VI_chp_7"/>
    <property type="match status" value="1"/>
</dbReference>
<organism evidence="2">
    <name type="scientific">Serratia fonticola</name>
    <dbReference type="NCBI Taxonomy" id="47917"/>
    <lineage>
        <taxon>Bacteria</taxon>
        <taxon>Pseudomonadati</taxon>
        <taxon>Pseudomonadota</taxon>
        <taxon>Gammaproteobacteria</taxon>
        <taxon>Enterobacterales</taxon>
        <taxon>Yersiniaceae</taxon>
        <taxon>Serratia</taxon>
    </lineage>
</organism>
<proteinExistence type="predicted"/>
<dbReference type="OrthoDB" id="1522895at2"/>
<dbReference type="PANTHER" id="PTHR37024:SF5">
    <property type="entry name" value="IMPA N-TERMINAL DOMAIN-CONTAINING PROTEIN"/>
    <property type="match status" value="1"/>
</dbReference>
<evidence type="ECO:0000313" key="2">
    <source>
        <dbReference type="EMBL" id="TVZ71288.1"/>
    </source>
</evidence>
<reference evidence="2" key="1">
    <citation type="submission" date="2019-06" db="EMBL/GenBank/DDBJ databases">
        <authorList>
            <person name="Deangelis K."/>
            <person name="Huntemann M."/>
            <person name="Clum A."/>
            <person name="Pillay M."/>
            <person name="Palaniappan K."/>
            <person name="Varghese N."/>
            <person name="Mikhailova N."/>
            <person name="Stamatis D."/>
            <person name="Reddy T."/>
            <person name="Daum C."/>
            <person name="Shapiro N."/>
            <person name="Ivanova N."/>
            <person name="Kyrpides N."/>
            <person name="Woyke T."/>
        </authorList>
    </citation>
    <scope>NUCLEOTIDE SEQUENCE [LARGE SCALE GENOMIC DNA]</scope>
    <source>
        <strain evidence="2">128R</strain>
    </source>
</reference>
<gene>
    <name evidence="2" type="ORF">FHU10_3912</name>
</gene>
<feature type="domain" description="ImpA N-terminal" evidence="1">
    <location>
        <begin position="35"/>
        <end position="139"/>
    </location>
</feature>
<dbReference type="AlphaFoldDB" id="A0A559T9J5"/>
<dbReference type="InterPro" id="IPR017739">
    <property type="entry name" value="T6SS-assoc_VCA0119"/>
</dbReference>
<dbReference type="Pfam" id="PF06812">
    <property type="entry name" value="ImpA_N"/>
    <property type="match status" value="1"/>
</dbReference>
<dbReference type="InterPro" id="IPR010657">
    <property type="entry name" value="ImpA_N"/>
</dbReference>
<name>A0A559T9J5_SERFO</name>